<sequence>MSFTWEGLVAGTDQASGRIVLLDPADTDWNGADAVRWSWAPDRAGGFDDSLIAAWGVPTDAKIRRCDAWGGLWLVATDSLGLAAVVPFPSADRKRWAANVGGNPHSAELLPNGNVAVASSTGGRVRLYASSQGPEADAYAEFALPGAHGLVWDPRRDVLWALGDDDLVALAVEGSDAEPVMRESSRTALPTRGGHDLQPVYGDADRLWVSTVGHVYQYVKSADAFVSDYPECREISRPHVKSVGNFRSGRVAGTVPKAGSLYEWTTDTVDFHGPPSKRVCEGAAFYKARIVYSDYE</sequence>
<protein>
    <recommendedName>
        <fullName evidence="3">WD40 repeat domain-containing protein</fullName>
    </recommendedName>
</protein>
<dbReference type="Pfam" id="PF20138">
    <property type="entry name" value="DUF6528"/>
    <property type="match status" value="1"/>
</dbReference>
<gene>
    <name evidence="1" type="ORF">DLM86_01265</name>
</gene>
<reference evidence="1 2" key="1">
    <citation type="submission" date="2018-05" db="EMBL/GenBank/DDBJ databases">
        <title>Paenibacillus flagellatus sp. nov., isolated from selenium mineral soil.</title>
        <authorList>
            <person name="Dai X."/>
        </authorList>
    </citation>
    <scope>NUCLEOTIDE SEQUENCE [LARGE SCALE GENOMIC DNA]</scope>
    <source>
        <strain evidence="1 2">DXL2</strain>
    </source>
</reference>
<evidence type="ECO:0000313" key="1">
    <source>
        <dbReference type="EMBL" id="PYI57103.1"/>
    </source>
</evidence>
<dbReference type="RefSeq" id="WP_110838143.1">
    <property type="nucleotide sequence ID" value="NZ_QJVJ01000001.1"/>
</dbReference>
<name>A0A2V5KFX8_9BACL</name>
<dbReference type="Proteomes" id="UP000247476">
    <property type="component" value="Unassembled WGS sequence"/>
</dbReference>
<dbReference type="EMBL" id="QJVJ01000001">
    <property type="protein sequence ID" value="PYI57103.1"/>
    <property type="molecule type" value="Genomic_DNA"/>
</dbReference>
<evidence type="ECO:0000313" key="2">
    <source>
        <dbReference type="Proteomes" id="UP000247476"/>
    </source>
</evidence>
<comment type="caution">
    <text evidence="1">The sequence shown here is derived from an EMBL/GenBank/DDBJ whole genome shotgun (WGS) entry which is preliminary data.</text>
</comment>
<dbReference type="InterPro" id="IPR045383">
    <property type="entry name" value="DUF6528"/>
</dbReference>
<proteinExistence type="predicted"/>
<keyword evidence="2" id="KW-1185">Reference proteome</keyword>
<accession>A0A2V5KFX8</accession>
<dbReference type="OrthoDB" id="1007317at2"/>
<dbReference type="SUPFAM" id="SSF63825">
    <property type="entry name" value="YWTD domain"/>
    <property type="match status" value="1"/>
</dbReference>
<organism evidence="1 2">
    <name type="scientific">Paenibacillus flagellatus</name>
    <dbReference type="NCBI Taxonomy" id="2211139"/>
    <lineage>
        <taxon>Bacteria</taxon>
        <taxon>Bacillati</taxon>
        <taxon>Bacillota</taxon>
        <taxon>Bacilli</taxon>
        <taxon>Bacillales</taxon>
        <taxon>Paenibacillaceae</taxon>
        <taxon>Paenibacillus</taxon>
    </lineage>
</organism>
<dbReference type="AlphaFoldDB" id="A0A2V5KFX8"/>
<evidence type="ECO:0008006" key="3">
    <source>
        <dbReference type="Google" id="ProtNLM"/>
    </source>
</evidence>